<evidence type="ECO:0000256" key="2">
    <source>
        <dbReference type="ARBA" id="ARBA00022602"/>
    </source>
</evidence>
<reference evidence="5" key="1">
    <citation type="submission" date="2021-02" db="EMBL/GenBank/DDBJ databases">
        <authorList>
            <person name="Syme A R."/>
            <person name="Syme A R."/>
            <person name="Moolhuijzen P."/>
        </authorList>
    </citation>
    <scope>NUCLEOTIDE SEQUENCE</scope>
    <source>
        <strain evidence="5">W1-1</strain>
    </source>
</reference>
<comment type="similarity">
    <text evidence="1">Belongs to the protein prenyltransferase subunit alpha family.</text>
</comment>
<dbReference type="Pfam" id="PF01239">
    <property type="entry name" value="PPTA"/>
    <property type="match status" value="2"/>
</dbReference>
<proteinExistence type="inferred from homology"/>
<dbReference type="AlphaFoldDB" id="A0A6S6W7V6"/>
<evidence type="ECO:0008006" key="7">
    <source>
        <dbReference type="Google" id="ProtNLM"/>
    </source>
</evidence>
<dbReference type="PANTHER" id="PTHR11129">
    <property type="entry name" value="PROTEIN FARNESYLTRANSFERASE ALPHA SUBUNIT/RAB GERANYLGERANYL TRANSFERASE ALPHA SUBUNIT"/>
    <property type="match status" value="1"/>
</dbReference>
<keyword evidence="2" id="KW-0637">Prenyltransferase</keyword>
<dbReference type="Proteomes" id="UP000472372">
    <property type="component" value="Chromosome 7"/>
</dbReference>
<protein>
    <recommendedName>
        <fullName evidence="7">Protein prenyltransferase</fullName>
    </recommendedName>
</protein>
<dbReference type="EMBL" id="HG992983">
    <property type="protein sequence ID" value="CAE7192360.1"/>
    <property type="molecule type" value="Genomic_DNA"/>
</dbReference>
<dbReference type="InterPro" id="IPR002088">
    <property type="entry name" value="Prenyl_trans_a"/>
</dbReference>
<dbReference type="GO" id="GO:0008318">
    <property type="term" value="F:protein prenyltransferase activity"/>
    <property type="evidence" value="ECO:0007669"/>
    <property type="project" value="InterPro"/>
</dbReference>
<gene>
    <name evidence="5" type="ORF">PTTW11_07536</name>
</gene>
<evidence type="ECO:0000256" key="1">
    <source>
        <dbReference type="ARBA" id="ARBA00006734"/>
    </source>
</evidence>
<dbReference type="GO" id="GO:0005737">
    <property type="term" value="C:cytoplasm"/>
    <property type="evidence" value="ECO:0007669"/>
    <property type="project" value="TreeGrafter"/>
</dbReference>
<evidence type="ECO:0000313" key="6">
    <source>
        <dbReference type="Proteomes" id="UP000472372"/>
    </source>
</evidence>
<dbReference type="Gene3D" id="1.25.40.120">
    <property type="entry name" value="Protein prenylyltransferase"/>
    <property type="match status" value="1"/>
</dbReference>
<sequence>MENDRPHALNMTSEHDQKTRLQKVAYTCLSNYLQEHEDETIEIEILPPAIQPPDGIMMQDGLSLGVPKKILVLAYLEARQRFFENNQSTDPSLVAGTLQATKIMLLFDPEHITPANFRKRVLSQLEADHGHRSGTPHHKALKQEFCFLNSILTSPLHRQSKSPTLWYHRCKVVDSLMAIELQNASNDQKSVFWRRELDAVCKSGEQHPKNYHAWQYARRLFQKVESPDIHEDYACRIKIWCCKHPSDISGWSFLMYLLARIESLSLKQELVKEVVNYAITLRSEHESLWVFIRTVLAQDVPHGEHLASYQLLQAYTKDLRITERPSTAPVGVTAALHWIENNASSVA</sequence>
<organism evidence="5 6">
    <name type="scientific">Pyrenophora teres f. teres</name>
    <dbReference type="NCBI Taxonomy" id="97479"/>
    <lineage>
        <taxon>Eukaryota</taxon>
        <taxon>Fungi</taxon>
        <taxon>Dikarya</taxon>
        <taxon>Ascomycota</taxon>
        <taxon>Pezizomycotina</taxon>
        <taxon>Dothideomycetes</taxon>
        <taxon>Pleosporomycetidae</taxon>
        <taxon>Pleosporales</taxon>
        <taxon>Pleosporineae</taxon>
        <taxon>Pleosporaceae</taxon>
        <taxon>Pyrenophora</taxon>
    </lineage>
</organism>
<evidence type="ECO:0000313" key="5">
    <source>
        <dbReference type="EMBL" id="CAE7192360.1"/>
    </source>
</evidence>
<dbReference type="SUPFAM" id="SSF48439">
    <property type="entry name" value="Protein prenylyltransferase"/>
    <property type="match status" value="1"/>
</dbReference>
<keyword evidence="4" id="KW-0677">Repeat</keyword>
<keyword evidence="3" id="KW-0808">Transferase</keyword>
<accession>A0A6S6W7V6</accession>
<evidence type="ECO:0000256" key="3">
    <source>
        <dbReference type="ARBA" id="ARBA00022679"/>
    </source>
</evidence>
<evidence type="ECO:0000256" key="4">
    <source>
        <dbReference type="ARBA" id="ARBA00022737"/>
    </source>
</evidence>
<name>A0A6S6W7V6_9PLEO</name>
<dbReference type="PANTHER" id="PTHR11129:SF3">
    <property type="entry name" value="PROTEIN PRENYLTRANSFERASE ALPHA SUBUNIT REPEAT-CONTAINING PROTEIN 1"/>
    <property type="match status" value="1"/>
</dbReference>